<gene>
    <name evidence="2" type="ORF">RL72_02222</name>
</gene>
<keyword evidence="3" id="KW-1185">Reference proteome</keyword>
<dbReference type="AlphaFoldDB" id="A0A0F0KRU7"/>
<dbReference type="SUPFAM" id="SSF143120">
    <property type="entry name" value="YefM-like"/>
    <property type="match status" value="1"/>
</dbReference>
<dbReference type="InterPro" id="IPR051416">
    <property type="entry name" value="phD-YefM_TA_antitoxins"/>
</dbReference>
<organism evidence="2 3">
    <name type="scientific">Microbacterium azadirachtae</name>
    <dbReference type="NCBI Taxonomy" id="582680"/>
    <lineage>
        <taxon>Bacteria</taxon>
        <taxon>Bacillati</taxon>
        <taxon>Actinomycetota</taxon>
        <taxon>Actinomycetes</taxon>
        <taxon>Micrococcales</taxon>
        <taxon>Microbacteriaceae</taxon>
        <taxon>Microbacterium</taxon>
    </lineage>
</organism>
<dbReference type="RefSeq" id="WP_045250882.1">
    <property type="nucleotide sequence ID" value="NZ_CP099706.1"/>
</dbReference>
<evidence type="ECO:0000313" key="3">
    <source>
        <dbReference type="Proteomes" id="UP000033448"/>
    </source>
</evidence>
<accession>A0A0F0KRU7</accession>
<protein>
    <submittedName>
        <fullName evidence="2">Antitoxin VapB35</fullName>
    </submittedName>
</protein>
<proteinExistence type="inferred from homology"/>
<dbReference type="OrthoDB" id="4419580at2"/>
<reference evidence="2 3" key="1">
    <citation type="submission" date="2015-02" db="EMBL/GenBank/DDBJ databases">
        <title>Draft genome sequences of ten Microbacterium spp. with emphasis on heavy metal contaminated environments.</title>
        <authorList>
            <person name="Corretto E."/>
        </authorList>
    </citation>
    <scope>NUCLEOTIDE SEQUENCE [LARGE SCALE GENOMIC DNA]</scope>
    <source>
        <strain evidence="2 3">DSM 23848</strain>
    </source>
</reference>
<dbReference type="NCBIfam" id="TIGR01552">
    <property type="entry name" value="phd_fam"/>
    <property type="match status" value="1"/>
</dbReference>
<dbReference type="InterPro" id="IPR036165">
    <property type="entry name" value="YefM-like_sf"/>
</dbReference>
<comment type="similarity">
    <text evidence="1">Belongs to the phD/YefM antitoxin family.</text>
</comment>
<dbReference type="Proteomes" id="UP000033448">
    <property type="component" value="Unassembled WGS sequence"/>
</dbReference>
<dbReference type="PANTHER" id="PTHR35377:SF5">
    <property type="entry name" value="ANTITOXIN VAPB46"/>
    <property type="match status" value="1"/>
</dbReference>
<dbReference type="GO" id="GO:0097351">
    <property type="term" value="F:toxin sequestering activity"/>
    <property type="evidence" value="ECO:0007669"/>
    <property type="project" value="TreeGrafter"/>
</dbReference>
<dbReference type="Gene3D" id="3.40.1620.10">
    <property type="entry name" value="YefM-like domain"/>
    <property type="match status" value="1"/>
</dbReference>
<dbReference type="EMBL" id="JYIT01000078">
    <property type="protein sequence ID" value="KJL22830.1"/>
    <property type="molecule type" value="Genomic_DNA"/>
</dbReference>
<evidence type="ECO:0000313" key="2">
    <source>
        <dbReference type="EMBL" id="KJL22830.1"/>
    </source>
</evidence>
<evidence type="ECO:0000256" key="1">
    <source>
        <dbReference type="ARBA" id="ARBA00009981"/>
    </source>
</evidence>
<sequence length="87" mass="9568">MGTVTKTELNQQTARVLARVAAGEHITVTERGRAIAEIGPPRESAWDRLVAEGRIRPATASGPLDFEPIDLGMTSEEIIEDIRGERW</sequence>
<dbReference type="PANTHER" id="PTHR35377">
    <property type="entry name" value="ANTITOXIN VAPB49-RELATED-RELATED"/>
    <property type="match status" value="1"/>
</dbReference>
<comment type="caution">
    <text evidence="2">The sequence shown here is derived from an EMBL/GenBank/DDBJ whole genome shotgun (WGS) entry which is preliminary data.</text>
</comment>
<dbReference type="PATRIC" id="fig|582680.7.peg.2269"/>
<name>A0A0F0KRU7_9MICO</name>